<dbReference type="EMBL" id="QUNO01000005">
    <property type="protein sequence ID" value="REH48512.1"/>
    <property type="molecule type" value="Genomic_DNA"/>
</dbReference>
<feature type="transmembrane region" description="Helical" evidence="1">
    <location>
        <begin position="231"/>
        <end position="251"/>
    </location>
</feature>
<reference evidence="2 3" key="1">
    <citation type="submission" date="2018-08" db="EMBL/GenBank/DDBJ databases">
        <title>Genomic Encyclopedia of Archaeal and Bacterial Type Strains, Phase II (KMG-II): from individual species to whole genera.</title>
        <authorList>
            <person name="Goeker M."/>
        </authorList>
    </citation>
    <scope>NUCLEOTIDE SEQUENCE [LARGE SCALE GENOMIC DNA]</scope>
    <source>
        <strain evidence="2 3">DSM 45791</strain>
    </source>
</reference>
<evidence type="ECO:0000313" key="2">
    <source>
        <dbReference type="EMBL" id="REH48512.1"/>
    </source>
</evidence>
<evidence type="ECO:0000256" key="1">
    <source>
        <dbReference type="SAM" id="Phobius"/>
    </source>
</evidence>
<dbReference type="Proteomes" id="UP000256269">
    <property type="component" value="Unassembled WGS sequence"/>
</dbReference>
<keyword evidence="3" id="KW-1185">Reference proteome</keyword>
<dbReference type="OrthoDB" id="3517652at2"/>
<keyword evidence="1" id="KW-1133">Transmembrane helix</keyword>
<accession>A0A3E0HPP0</accession>
<dbReference type="AlphaFoldDB" id="A0A3E0HPP0"/>
<protein>
    <submittedName>
        <fullName evidence="2">Uncharacterized protein</fullName>
    </submittedName>
</protein>
<feature type="transmembrane region" description="Helical" evidence="1">
    <location>
        <begin position="62"/>
        <end position="83"/>
    </location>
</feature>
<feature type="transmembrane region" description="Helical" evidence="1">
    <location>
        <begin position="263"/>
        <end position="283"/>
    </location>
</feature>
<proteinExistence type="predicted"/>
<keyword evidence="1" id="KW-0472">Membrane</keyword>
<dbReference type="RefSeq" id="WP_116175270.1">
    <property type="nucleotide sequence ID" value="NZ_CP144375.1"/>
</dbReference>
<organism evidence="2 3">
    <name type="scientific">Kutzneria buriramensis</name>
    <dbReference type="NCBI Taxonomy" id="1045776"/>
    <lineage>
        <taxon>Bacteria</taxon>
        <taxon>Bacillati</taxon>
        <taxon>Actinomycetota</taxon>
        <taxon>Actinomycetes</taxon>
        <taxon>Pseudonocardiales</taxon>
        <taxon>Pseudonocardiaceae</taxon>
        <taxon>Kutzneria</taxon>
    </lineage>
</organism>
<sequence>MARPSPFKGLKHGPTADALVVDYERGRTTKAWLLTSIAVACTVFAVLTAFSPHASATQNLVAFALALTLPMATVGLLATLVIAMGAPQRQIGLAVDGEAVWWRNTHDHVLVTVPWGDLAAVGLCAAGGPSAIDLFFLGEVPERLRYKAIESTPASPTLPTRRVRISLPKRPGAVDAVQTAVQRHAPQLWIGRYDADRPTGDSPFSGLLPGPGADAAILDFRASAMGAALRLLIPLALGVCALGYVFFPASFAHGGHADTVEKIIALVIADLLLSVSGLAGMVLGSGGLRRGNGIALDATGFWRRDARGDQLVVVPWSDLAAVGLAGARTQERSYRPGDNRVVATYLELYPANKKLVQQYPALSSYAQKGPSPHFRIPLPAYQGASDKVEDAVRRFAPRLWLGEYETGRLNPLTGRTDPPR</sequence>
<gene>
    <name evidence="2" type="ORF">BCF44_105371</name>
</gene>
<keyword evidence="1" id="KW-0812">Transmembrane</keyword>
<comment type="caution">
    <text evidence="2">The sequence shown here is derived from an EMBL/GenBank/DDBJ whole genome shotgun (WGS) entry which is preliminary data.</text>
</comment>
<feature type="transmembrane region" description="Helical" evidence="1">
    <location>
        <begin position="31"/>
        <end position="50"/>
    </location>
</feature>
<name>A0A3E0HPP0_9PSEU</name>
<evidence type="ECO:0000313" key="3">
    <source>
        <dbReference type="Proteomes" id="UP000256269"/>
    </source>
</evidence>